<dbReference type="Ensembl" id="ENSPTRT00000102071.1">
    <property type="protein sequence ID" value="ENSPTRP00000078680.1"/>
    <property type="gene ID" value="ENSPTRG00000049188.1"/>
</dbReference>
<keyword evidence="3" id="KW-1185">Reference proteome</keyword>
<protein>
    <submittedName>
        <fullName evidence="2">Uncharacterized protein</fullName>
    </submittedName>
</protein>
<reference evidence="2 3" key="1">
    <citation type="journal article" date="2005" name="Nature">
        <title>Initial sequence of the chimpanzee genome and comparison with the human genome.</title>
        <authorList>
            <consortium name="Chimpanzee sequencing and analysis consortium"/>
        </authorList>
    </citation>
    <scope>NUCLEOTIDE SEQUENCE [LARGE SCALE GENOMIC DNA]</scope>
</reference>
<feature type="region of interest" description="Disordered" evidence="1">
    <location>
        <begin position="1"/>
        <end position="25"/>
    </location>
</feature>
<dbReference type="InParanoid" id="A0A2I3SNY5"/>
<accession>A0A2I3SNY5</accession>
<sequence length="88" mass="9601">MFPRCTDLLGKTREGHPRTPALPGRASPRIASWPLEPSLCILCCYSLGLHLGCGLDTLARCFPSLKDHSPALPVVRCLETIVFFGPIL</sequence>
<reference evidence="2" key="3">
    <citation type="submission" date="2025-09" db="UniProtKB">
        <authorList>
            <consortium name="Ensembl"/>
        </authorList>
    </citation>
    <scope>IDENTIFICATION</scope>
</reference>
<proteinExistence type="predicted"/>
<reference evidence="2" key="2">
    <citation type="submission" date="2025-08" db="UniProtKB">
        <authorList>
            <consortium name="Ensembl"/>
        </authorList>
    </citation>
    <scope>IDENTIFICATION</scope>
</reference>
<dbReference type="Bgee" id="ENSPTRG00000049188">
    <property type="expression patterns" value="Expressed in testis and 21 other cell types or tissues"/>
</dbReference>
<organism evidence="2 3">
    <name type="scientific">Pan troglodytes</name>
    <name type="common">Chimpanzee</name>
    <dbReference type="NCBI Taxonomy" id="9598"/>
    <lineage>
        <taxon>Eukaryota</taxon>
        <taxon>Metazoa</taxon>
        <taxon>Chordata</taxon>
        <taxon>Craniata</taxon>
        <taxon>Vertebrata</taxon>
        <taxon>Euteleostomi</taxon>
        <taxon>Mammalia</taxon>
        <taxon>Eutheria</taxon>
        <taxon>Euarchontoglires</taxon>
        <taxon>Primates</taxon>
        <taxon>Haplorrhini</taxon>
        <taxon>Catarrhini</taxon>
        <taxon>Hominidae</taxon>
        <taxon>Pan</taxon>
    </lineage>
</organism>
<dbReference type="GeneTree" id="ENSGT00860000136072"/>
<name>A0A2I3SNY5_PANTR</name>
<dbReference type="EMBL" id="AACZ04053184">
    <property type="status" value="NOT_ANNOTATED_CDS"/>
    <property type="molecule type" value="Genomic_DNA"/>
</dbReference>
<evidence type="ECO:0000256" key="1">
    <source>
        <dbReference type="SAM" id="MobiDB-lite"/>
    </source>
</evidence>
<evidence type="ECO:0000313" key="3">
    <source>
        <dbReference type="Proteomes" id="UP000002277"/>
    </source>
</evidence>
<dbReference type="Proteomes" id="UP000002277">
    <property type="component" value="Chromosome 7"/>
</dbReference>
<evidence type="ECO:0000313" key="2">
    <source>
        <dbReference type="Ensembl" id="ENSPTRP00000078680.1"/>
    </source>
</evidence>
<dbReference type="OMA" id="MFPRCTD"/>
<dbReference type="AlphaFoldDB" id="A0A2I3SNY5"/>